<feature type="domain" description="TonB-dependent receptor plug" evidence="14">
    <location>
        <begin position="50"/>
        <end position="164"/>
    </location>
</feature>
<name>A0A521AV59_9SPHI</name>
<evidence type="ECO:0000256" key="7">
    <source>
        <dbReference type="ARBA" id="ARBA00023065"/>
    </source>
</evidence>
<evidence type="ECO:0000256" key="3">
    <source>
        <dbReference type="ARBA" id="ARBA00022452"/>
    </source>
</evidence>
<organism evidence="15 16">
    <name type="scientific">Solitalea koreensis</name>
    <dbReference type="NCBI Taxonomy" id="543615"/>
    <lineage>
        <taxon>Bacteria</taxon>
        <taxon>Pseudomonadati</taxon>
        <taxon>Bacteroidota</taxon>
        <taxon>Sphingobacteriia</taxon>
        <taxon>Sphingobacteriales</taxon>
        <taxon>Sphingobacteriaceae</taxon>
        <taxon>Solitalea</taxon>
    </lineage>
</organism>
<evidence type="ECO:0000256" key="10">
    <source>
        <dbReference type="ARBA" id="ARBA00023237"/>
    </source>
</evidence>
<keyword evidence="3 11" id="KW-1134">Transmembrane beta strand</keyword>
<dbReference type="PANTHER" id="PTHR32552">
    <property type="entry name" value="FERRICHROME IRON RECEPTOR-RELATED"/>
    <property type="match status" value="1"/>
</dbReference>
<evidence type="ECO:0000256" key="1">
    <source>
        <dbReference type="ARBA" id="ARBA00004571"/>
    </source>
</evidence>
<dbReference type="RefSeq" id="WP_185955152.1">
    <property type="nucleotide sequence ID" value="NZ_FXSZ01000001.1"/>
</dbReference>
<keyword evidence="4" id="KW-0410">Iron transport</keyword>
<dbReference type="InterPro" id="IPR012910">
    <property type="entry name" value="Plug_dom"/>
</dbReference>
<evidence type="ECO:0000259" key="14">
    <source>
        <dbReference type="Pfam" id="PF07715"/>
    </source>
</evidence>
<dbReference type="Pfam" id="PF07715">
    <property type="entry name" value="Plug"/>
    <property type="match status" value="1"/>
</dbReference>
<dbReference type="Pfam" id="PF00593">
    <property type="entry name" value="TonB_dep_Rec_b-barrel"/>
    <property type="match status" value="1"/>
</dbReference>
<keyword evidence="8 12" id="KW-0798">TonB box</keyword>
<keyword evidence="9 11" id="KW-0472">Membrane</keyword>
<accession>A0A521AV59</accession>
<dbReference type="SUPFAM" id="SSF56935">
    <property type="entry name" value="Porins"/>
    <property type="match status" value="1"/>
</dbReference>
<dbReference type="GO" id="GO:0009279">
    <property type="term" value="C:cell outer membrane"/>
    <property type="evidence" value="ECO:0007669"/>
    <property type="project" value="UniProtKB-SubCell"/>
</dbReference>
<dbReference type="InterPro" id="IPR000531">
    <property type="entry name" value="Beta-barrel_TonB"/>
</dbReference>
<evidence type="ECO:0000256" key="11">
    <source>
        <dbReference type="PROSITE-ProRule" id="PRU01360"/>
    </source>
</evidence>
<dbReference type="InterPro" id="IPR036942">
    <property type="entry name" value="Beta-barrel_TonB_sf"/>
</dbReference>
<dbReference type="AlphaFoldDB" id="A0A521AV59"/>
<evidence type="ECO:0000313" key="15">
    <source>
        <dbReference type="EMBL" id="SMO38699.1"/>
    </source>
</evidence>
<dbReference type="PROSITE" id="PS52016">
    <property type="entry name" value="TONB_DEPENDENT_REC_3"/>
    <property type="match status" value="1"/>
</dbReference>
<evidence type="ECO:0000256" key="4">
    <source>
        <dbReference type="ARBA" id="ARBA00022496"/>
    </source>
</evidence>
<evidence type="ECO:0000256" key="12">
    <source>
        <dbReference type="RuleBase" id="RU003357"/>
    </source>
</evidence>
<dbReference type="Gene3D" id="2.40.170.20">
    <property type="entry name" value="TonB-dependent receptor, beta-barrel domain"/>
    <property type="match status" value="1"/>
</dbReference>
<comment type="subcellular location">
    <subcellularLocation>
        <location evidence="1 11">Cell outer membrane</location>
        <topology evidence="1 11">Multi-pass membrane protein</topology>
    </subcellularLocation>
</comment>
<keyword evidence="6" id="KW-0408">Iron</keyword>
<comment type="similarity">
    <text evidence="11 12">Belongs to the TonB-dependent receptor family.</text>
</comment>
<keyword evidence="10 11" id="KW-0998">Cell outer membrane</keyword>
<keyword evidence="2 11" id="KW-0813">Transport</keyword>
<evidence type="ECO:0000256" key="5">
    <source>
        <dbReference type="ARBA" id="ARBA00022692"/>
    </source>
</evidence>
<evidence type="ECO:0000259" key="13">
    <source>
        <dbReference type="Pfam" id="PF00593"/>
    </source>
</evidence>
<evidence type="ECO:0000256" key="2">
    <source>
        <dbReference type="ARBA" id="ARBA00022448"/>
    </source>
</evidence>
<proteinExistence type="inferred from homology"/>
<evidence type="ECO:0000256" key="8">
    <source>
        <dbReference type="ARBA" id="ARBA00023077"/>
    </source>
</evidence>
<dbReference type="Gene3D" id="2.170.130.10">
    <property type="entry name" value="TonB-dependent receptor, plug domain"/>
    <property type="match status" value="1"/>
</dbReference>
<dbReference type="InterPro" id="IPR037066">
    <property type="entry name" value="Plug_dom_sf"/>
</dbReference>
<gene>
    <name evidence="15" type="ORF">SAMN06265350_101433</name>
</gene>
<dbReference type="EMBL" id="FXSZ01000001">
    <property type="protein sequence ID" value="SMO38699.1"/>
    <property type="molecule type" value="Genomic_DNA"/>
</dbReference>
<keyword evidence="5 11" id="KW-0812">Transmembrane</keyword>
<feature type="domain" description="TonB-dependent receptor-like beta-barrel" evidence="13">
    <location>
        <begin position="242"/>
        <end position="691"/>
    </location>
</feature>
<dbReference type="GO" id="GO:0006826">
    <property type="term" value="P:iron ion transport"/>
    <property type="evidence" value="ECO:0007669"/>
    <property type="project" value="UniProtKB-KW"/>
</dbReference>
<evidence type="ECO:0000256" key="6">
    <source>
        <dbReference type="ARBA" id="ARBA00023004"/>
    </source>
</evidence>
<keyword evidence="7" id="KW-0406">Ion transport</keyword>
<sequence>MKFKLYNNLIIGGCLLTTVLPLALKAQNNISDSLSHKLNEVVITENLNRQKAQSVVRLGAAEIKRGQGVFMEEAINTNVPGVMMMRRSVSGGQQFNIRGYGNGLGARGANNNFDSQGLKVYLNGIPVTDAEGITIMDDIDFGSVSNVDIVKGPAGSMYGLAIAGAVNLQTQKAEPGKVSIGQDVMLGEYGLRRYTTRLQTSGERSSLMVNYGRQHSDGFMPHNASDKNFVSVMGDYQPNEKQKLTAFFGYSNSYDERAGELTIDQYNKKDYTGNPNYIKNDAHSEVIGFRFGLGHTLAFNKNLANTTSVFASSNKNTASSAGGWTDKSPVNAGFRSSLDFKFNLLGQVNVNGTAGVEAQQQTYQNISYAMVPNNADLNGYNIIGAMRSNVAITNKNFNAFTELTFSLPKLFDLTAGLGLSTMDIRLQDRVYNASNNNASPELNKPTSYGNKYDNLLSPHVMLSRTITKGISAYASYSVGYRAPVSSNLFIAYTGKVNTDLKPEKGTQFEIGTKGSLINARLSYQVAVFNTDFADKMSSVSVANAGNTATLYSYIVNSGSQKNKGVEVLAKYAVYQSTTGFFQTIAPFANLTYSDFKYDNYRFQNSTTRVMSDYSGLAVAGAAPWIYNLGVDAVTNHGVYGNVNFNHRDAMPITSDGLNETKAFSLSNAKVGYQHTFLKQLGVDVFFGANNITGNQYYNMVFVNQMPDAFIPGPGKINYFGGINLKYTL</sequence>
<evidence type="ECO:0000256" key="9">
    <source>
        <dbReference type="ARBA" id="ARBA00023136"/>
    </source>
</evidence>
<keyword evidence="16" id="KW-1185">Reference proteome</keyword>
<dbReference type="Proteomes" id="UP000315971">
    <property type="component" value="Unassembled WGS sequence"/>
</dbReference>
<reference evidence="15 16" key="1">
    <citation type="submission" date="2017-05" db="EMBL/GenBank/DDBJ databases">
        <authorList>
            <person name="Varghese N."/>
            <person name="Submissions S."/>
        </authorList>
    </citation>
    <scope>NUCLEOTIDE SEQUENCE [LARGE SCALE GENOMIC DNA]</scope>
    <source>
        <strain evidence="15 16">DSM 21342</strain>
    </source>
</reference>
<evidence type="ECO:0000313" key="16">
    <source>
        <dbReference type="Proteomes" id="UP000315971"/>
    </source>
</evidence>
<dbReference type="InterPro" id="IPR039426">
    <property type="entry name" value="TonB-dep_rcpt-like"/>
</dbReference>
<dbReference type="PANTHER" id="PTHR32552:SF81">
    <property type="entry name" value="TONB-DEPENDENT OUTER MEMBRANE RECEPTOR"/>
    <property type="match status" value="1"/>
</dbReference>
<protein>
    <submittedName>
        <fullName evidence="15">Iron complex outermembrane recepter protein</fullName>
    </submittedName>
</protein>